<name>A0A5J9W3Q5_9POAL</name>
<dbReference type="EMBL" id="RWGY01000005">
    <property type="protein sequence ID" value="TVU42591.1"/>
    <property type="molecule type" value="Genomic_DNA"/>
</dbReference>
<dbReference type="PANTHER" id="PTHR26379:SF438">
    <property type="entry name" value="OS08G0128700 PROTEIN"/>
    <property type="match status" value="1"/>
</dbReference>
<dbReference type="InterPro" id="IPR008974">
    <property type="entry name" value="TRAF-like"/>
</dbReference>
<evidence type="ECO:0000313" key="2">
    <source>
        <dbReference type="EMBL" id="TVU42591.1"/>
    </source>
</evidence>
<organism evidence="2 3">
    <name type="scientific">Eragrostis curvula</name>
    <name type="common">weeping love grass</name>
    <dbReference type="NCBI Taxonomy" id="38414"/>
    <lineage>
        <taxon>Eukaryota</taxon>
        <taxon>Viridiplantae</taxon>
        <taxon>Streptophyta</taxon>
        <taxon>Embryophyta</taxon>
        <taxon>Tracheophyta</taxon>
        <taxon>Spermatophyta</taxon>
        <taxon>Magnoliopsida</taxon>
        <taxon>Liliopsida</taxon>
        <taxon>Poales</taxon>
        <taxon>Poaceae</taxon>
        <taxon>PACMAD clade</taxon>
        <taxon>Chloridoideae</taxon>
        <taxon>Eragrostideae</taxon>
        <taxon>Eragrostidinae</taxon>
        <taxon>Eragrostis</taxon>
    </lineage>
</organism>
<gene>
    <name evidence="2" type="ORF">EJB05_09009</name>
</gene>
<dbReference type="Proteomes" id="UP000324897">
    <property type="component" value="Unassembled WGS sequence"/>
</dbReference>
<keyword evidence="3" id="KW-1185">Reference proteome</keyword>
<proteinExistence type="predicted"/>
<dbReference type="Pfam" id="PF22486">
    <property type="entry name" value="MATH_2"/>
    <property type="match status" value="1"/>
</dbReference>
<dbReference type="InterPro" id="IPR002083">
    <property type="entry name" value="MATH/TRAF_dom"/>
</dbReference>
<protein>
    <recommendedName>
        <fullName evidence="1">MATH domain-containing protein</fullName>
    </recommendedName>
</protein>
<evidence type="ECO:0000313" key="3">
    <source>
        <dbReference type="Proteomes" id="UP000324897"/>
    </source>
</evidence>
<evidence type="ECO:0000259" key="1">
    <source>
        <dbReference type="PROSITE" id="PS50144"/>
    </source>
</evidence>
<dbReference type="PANTHER" id="PTHR26379">
    <property type="entry name" value="BTB/POZ AND MATH DOMAIN-CONTAINING PROTEIN 1"/>
    <property type="match status" value="1"/>
</dbReference>
<feature type="domain" description="MATH" evidence="1">
    <location>
        <begin position="1"/>
        <end position="112"/>
    </location>
</feature>
<dbReference type="Gramene" id="TVU42591">
    <property type="protein sequence ID" value="TVU42591"/>
    <property type="gene ID" value="EJB05_09009"/>
</dbReference>
<reference evidence="2 3" key="1">
    <citation type="journal article" date="2019" name="Sci. Rep.">
        <title>A high-quality genome of Eragrostis curvula grass provides insights into Poaceae evolution and supports new strategies to enhance forage quality.</title>
        <authorList>
            <person name="Carballo J."/>
            <person name="Santos B.A.C.M."/>
            <person name="Zappacosta D."/>
            <person name="Garbus I."/>
            <person name="Selva J.P."/>
            <person name="Gallo C.A."/>
            <person name="Diaz A."/>
            <person name="Albertini E."/>
            <person name="Caccamo M."/>
            <person name="Echenique V."/>
        </authorList>
    </citation>
    <scope>NUCLEOTIDE SEQUENCE [LARGE SCALE GENOMIC DNA]</scope>
    <source>
        <strain evidence="3">cv. Victoria</strain>
        <tissue evidence="2">Leaf</tissue>
    </source>
</reference>
<dbReference type="SUPFAM" id="SSF49599">
    <property type="entry name" value="TRAF domain-like"/>
    <property type="match status" value="1"/>
</dbReference>
<dbReference type="GO" id="GO:0016567">
    <property type="term" value="P:protein ubiquitination"/>
    <property type="evidence" value="ECO:0007669"/>
    <property type="project" value="InterPro"/>
</dbReference>
<sequence length="150" mass="16683">MLEVNIHGYSLHKGMGHDKFFSSGAVSVSGHNWEIRFYPDGYSVDDEATIQRYISVYLVLLSKGAQVRASCDISLIDHNTGKPSTTAMFMDCDELEASAYLLEDSLTIQCSVIVINDPVVLRYESLSDMQVPPSDLPKQLGRLLVKRVLV</sequence>
<dbReference type="OrthoDB" id="695787at2759"/>
<accession>A0A5J9W3Q5</accession>
<feature type="non-terminal residue" evidence="2">
    <location>
        <position position="1"/>
    </location>
</feature>
<dbReference type="InterPro" id="IPR045005">
    <property type="entry name" value="BPM1-6"/>
</dbReference>
<dbReference type="AlphaFoldDB" id="A0A5J9W3Q5"/>
<dbReference type="CDD" id="cd00121">
    <property type="entry name" value="MATH"/>
    <property type="match status" value="1"/>
</dbReference>
<comment type="caution">
    <text evidence="2">The sequence shown here is derived from an EMBL/GenBank/DDBJ whole genome shotgun (WGS) entry which is preliminary data.</text>
</comment>
<dbReference type="PROSITE" id="PS50144">
    <property type="entry name" value="MATH"/>
    <property type="match status" value="1"/>
</dbReference>
<dbReference type="Gene3D" id="2.60.210.10">
    <property type="entry name" value="Apoptosis, Tumor Necrosis Factor Receptor Associated Protein 2, Chain A"/>
    <property type="match status" value="1"/>
</dbReference>